<name>A0A0S4LBH9_9BACT</name>
<keyword evidence="2" id="KW-1185">Reference proteome</keyword>
<organism evidence="1 2">
    <name type="scientific">Candidatus Nitrospira nitrosa</name>
    <dbReference type="NCBI Taxonomy" id="1742972"/>
    <lineage>
        <taxon>Bacteria</taxon>
        <taxon>Pseudomonadati</taxon>
        <taxon>Nitrospirota</taxon>
        <taxon>Nitrospiria</taxon>
        <taxon>Nitrospirales</taxon>
        <taxon>Nitrospiraceae</taxon>
        <taxon>Nitrospira</taxon>
    </lineage>
</organism>
<reference evidence="1 2" key="1">
    <citation type="submission" date="2015-10" db="EMBL/GenBank/DDBJ databases">
        <authorList>
            <person name="Gilbert D.G."/>
        </authorList>
    </citation>
    <scope>NUCLEOTIDE SEQUENCE [LARGE SCALE GENOMIC DNA]</scope>
    <source>
        <strain evidence="1">COMA1</strain>
    </source>
</reference>
<dbReference type="InterPro" id="IPR029063">
    <property type="entry name" value="SAM-dependent_MTases_sf"/>
</dbReference>
<gene>
    <name evidence="1" type="ORF">COMA1_20151</name>
</gene>
<dbReference type="CDD" id="cd02440">
    <property type="entry name" value="AdoMet_MTases"/>
    <property type="match status" value="1"/>
</dbReference>
<evidence type="ECO:0000313" key="2">
    <source>
        <dbReference type="Proteomes" id="UP000199032"/>
    </source>
</evidence>
<dbReference type="Gene3D" id="3.40.50.150">
    <property type="entry name" value="Vaccinia Virus protein VP39"/>
    <property type="match status" value="1"/>
</dbReference>
<dbReference type="Proteomes" id="UP000199032">
    <property type="component" value="Unassembled WGS sequence"/>
</dbReference>
<dbReference type="STRING" id="1742972.COMA1_20151"/>
<dbReference type="AlphaFoldDB" id="A0A0S4LBH9"/>
<protein>
    <submittedName>
        <fullName evidence="1">Uncharacterized protein</fullName>
    </submittedName>
</protein>
<dbReference type="Pfam" id="PF13489">
    <property type="entry name" value="Methyltransf_23"/>
    <property type="match status" value="1"/>
</dbReference>
<sequence length="192" mass="21747">MSLVFKDKGRVLDVGCNTGELLDFAGTFGCVTSGLEYSDDSRAVIRGKGHTPYQAFDEISDQFEIITAFDLIEHLYDIPTFLSNCHDKLVKGGKLIVLTGDIQSVSARASGAHWWYVQYPEHIVFPSRLFFESLSNFKLENWVPTHAAAAYNYPFYRTLLSHFKRMVTLKKYNGLPSRFPDHALIILMKVGD</sequence>
<proteinExistence type="predicted"/>
<dbReference type="SUPFAM" id="SSF53335">
    <property type="entry name" value="S-adenosyl-L-methionine-dependent methyltransferases"/>
    <property type="match status" value="1"/>
</dbReference>
<dbReference type="EMBL" id="CZQA01000008">
    <property type="protein sequence ID" value="CUS35164.1"/>
    <property type="molecule type" value="Genomic_DNA"/>
</dbReference>
<accession>A0A0S4LBH9</accession>
<evidence type="ECO:0000313" key="1">
    <source>
        <dbReference type="EMBL" id="CUS35164.1"/>
    </source>
</evidence>